<name>A0A5P0ZR81_9LACO</name>
<evidence type="ECO:0000313" key="4">
    <source>
        <dbReference type="EMBL" id="MQS76770.1"/>
    </source>
</evidence>
<proteinExistence type="inferred from homology"/>
<dbReference type="InterPro" id="IPR000873">
    <property type="entry name" value="AMP-dep_synth/lig_dom"/>
</dbReference>
<dbReference type="PANTHER" id="PTHR24096:SF149">
    <property type="entry name" value="AMP-BINDING DOMAIN-CONTAINING PROTEIN-RELATED"/>
    <property type="match status" value="1"/>
</dbReference>
<dbReference type="EMBL" id="VDFP01000025">
    <property type="protein sequence ID" value="MQS76770.1"/>
    <property type="molecule type" value="Genomic_DNA"/>
</dbReference>
<dbReference type="SUPFAM" id="SSF56801">
    <property type="entry name" value="Acetyl-CoA synthetase-like"/>
    <property type="match status" value="1"/>
</dbReference>
<dbReference type="PANTHER" id="PTHR24096">
    <property type="entry name" value="LONG-CHAIN-FATTY-ACID--COA LIGASE"/>
    <property type="match status" value="1"/>
</dbReference>
<evidence type="ECO:0000259" key="3">
    <source>
        <dbReference type="Pfam" id="PF00501"/>
    </source>
</evidence>
<evidence type="ECO:0000256" key="1">
    <source>
        <dbReference type="ARBA" id="ARBA00006432"/>
    </source>
</evidence>
<keyword evidence="2" id="KW-0436">Ligase</keyword>
<comment type="caution">
    <text evidence="4">The sequence shown here is derived from an EMBL/GenBank/DDBJ whole genome shotgun (WGS) entry which is preliminary data.</text>
</comment>
<feature type="domain" description="AMP-dependent synthetase/ligase" evidence="3">
    <location>
        <begin position="13"/>
        <end position="223"/>
    </location>
</feature>
<gene>
    <name evidence="4" type="ORF">FHL06_10350</name>
</gene>
<organism evidence="4 5">
    <name type="scientific">Companilactobacillus halodurans</name>
    <dbReference type="NCBI Taxonomy" id="2584183"/>
    <lineage>
        <taxon>Bacteria</taxon>
        <taxon>Bacillati</taxon>
        <taxon>Bacillota</taxon>
        <taxon>Bacilli</taxon>
        <taxon>Lactobacillales</taxon>
        <taxon>Lactobacillaceae</taxon>
        <taxon>Companilactobacillus</taxon>
    </lineage>
</organism>
<protein>
    <submittedName>
        <fullName evidence="4">AMP-binding protein</fullName>
    </submittedName>
</protein>
<evidence type="ECO:0000313" key="5">
    <source>
        <dbReference type="Proteomes" id="UP000414364"/>
    </source>
</evidence>
<dbReference type="GO" id="GO:0016405">
    <property type="term" value="F:CoA-ligase activity"/>
    <property type="evidence" value="ECO:0007669"/>
    <property type="project" value="TreeGrafter"/>
</dbReference>
<dbReference type="InterPro" id="IPR042099">
    <property type="entry name" value="ANL_N_sf"/>
</dbReference>
<dbReference type="Gene3D" id="3.40.50.12780">
    <property type="entry name" value="N-terminal domain of ligase-like"/>
    <property type="match status" value="1"/>
</dbReference>
<evidence type="ECO:0000256" key="2">
    <source>
        <dbReference type="ARBA" id="ARBA00022598"/>
    </source>
</evidence>
<accession>A0A5P0ZR81</accession>
<reference evidence="4 5" key="1">
    <citation type="journal article" date="2019" name="Syst. Appl. Microbiol.">
        <title>Polyphasic characterization of two novel Lactobacillus spp. isolated from blown salami packages: Description of Lactobacillus halodurans sp. nov. and Lactobacillus salsicarnum sp. nov.</title>
        <authorList>
            <person name="Schuster J.A."/>
            <person name="Klingl A."/>
            <person name="Vogel R.F."/>
            <person name="Ehrmann M.A."/>
        </authorList>
    </citation>
    <scope>NUCLEOTIDE SEQUENCE [LARGE SCALE GENOMIC DNA]</scope>
    <source>
        <strain evidence="4 5">TMW 1.2172</strain>
    </source>
</reference>
<sequence length="231" mass="25851">MKRGHILENWLVKRAKLDPDKIALILEHADFTFSELNTTVQLFASKLSSCGISENDPIALFTDNCFNGYVAILALQQLGAQTILLDTQLSLKTLEDHIKDCCPKTILVSDSADTTYLDQIDWDKTFVSEVLSLKKNPNYRPIQDFNENKIVAIFYTPNAASFDTGVMLTYRNFFESAMGTALNLGITKQDTWVLALPIFNVPAYSVIMRSLIYGIGVNLIECFISTSSIKC</sequence>
<dbReference type="Proteomes" id="UP000414364">
    <property type="component" value="Unassembled WGS sequence"/>
</dbReference>
<comment type="similarity">
    <text evidence="1">Belongs to the ATP-dependent AMP-binding enzyme family.</text>
</comment>
<dbReference type="AlphaFoldDB" id="A0A5P0ZR81"/>
<dbReference type="Pfam" id="PF00501">
    <property type="entry name" value="AMP-binding"/>
    <property type="match status" value="1"/>
</dbReference>